<evidence type="ECO:0000256" key="1">
    <source>
        <dbReference type="ARBA" id="ARBA00022670"/>
    </source>
</evidence>
<gene>
    <name evidence="9" type="primary">pepF1_2</name>
    <name evidence="9" type="ORF">EHSB41UT_01744</name>
</gene>
<dbReference type="AlphaFoldDB" id="A0A1X7AIB3"/>
<dbReference type="InterPro" id="IPR011977">
    <property type="entry name" value="Pept_M3B_clade3"/>
</dbReference>
<organism evidence="9 10">
    <name type="scientific">Parendozoicomonas haliclonae</name>
    <dbReference type="NCBI Taxonomy" id="1960125"/>
    <lineage>
        <taxon>Bacteria</taxon>
        <taxon>Pseudomonadati</taxon>
        <taxon>Pseudomonadota</taxon>
        <taxon>Gammaproteobacteria</taxon>
        <taxon>Oceanospirillales</taxon>
        <taxon>Endozoicomonadaceae</taxon>
        <taxon>Parendozoicomonas</taxon>
    </lineage>
</organism>
<keyword evidence="2 6" id="KW-0479">Metal-binding</keyword>
<dbReference type="Gene3D" id="1.10.1370.20">
    <property type="entry name" value="Oligoendopeptidase f, C-terminal domain"/>
    <property type="match status" value="1"/>
</dbReference>
<evidence type="ECO:0000313" key="9">
    <source>
        <dbReference type="EMBL" id="SMA44150.1"/>
    </source>
</evidence>
<dbReference type="Gene3D" id="1.20.140.70">
    <property type="entry name" value="Oligopeptidase f, N-terminal domain"/>
    <property type="match status" value="1"/>
</dbReference>
<name>A0A1X7AIB3_9GAMM</name>
<evidence type="ECO:0000256" key="5">
    <source>
        <dbReference type="ARBA" id="ARBA00023049"/>
    </source>
</evidence>
<dbReference type="GO" id="GO:0046872">
    <property type="term" value="F:metal ion binding"/>
    <property type="evidence" value="ECO:0007669"/>
    <property type="project" value="UniProtKB-UniRule"/>
</dbReference>
<feature type="domain" description="Oligopeptidase F N-terminal" evidence="8">
    <location>
        <begin position="118"/>
        <end position="184"/>
    </location>
</feature>
<evidence type="ECO:0000256" key="2">
    <source>
        <dbReference type="ARBA" id="ARBA00022723"/>
    </source>
</evidence>
<comment type="cofactor">
    <cofactor evidence="6">
        <name>Zn(2+)</name>
        <dbReference type="ChEBI" id="CHEBI:29105"/>
    </cofactor>
    <text evidence="6">Binds 1 zinc ion.</text>
</comment>
<dbReference type="GO" id="GO:0004222">
    <property type="term" value="F:metalloendopeptidase activity"/>
    <property type="evidence" value="ECO:0007669"/>
    <property type="project" value="InterPro"/>
</dbReference>
<feature type="domain" description="Peptidase M3A/M3B catalytic" evidence="7">
    <location>
        <begin position="205"/>
        <end position="586"/>
    </location>
</feature>
<dbReference type="EC" id="3.4.24.-" evidence="9"/>
<evidence type="ECO:0000256" key="4">
    <source>
        <dbReference type="ARBA" id="ARBA00022833"/>
    </source>
</evidence>
<dbReference type="Pfam" id="PF08439">
    <property type="entry name" value="Peptidase_M3_N"/>
    <property type="match status" value="1"/>
</dbReference>
<dbReference type="GO" id="GO:0006508">
    <property type="term" value="P:proteolysis"/>
    <property type="evidence" value="ECO:0007669"/>
    <property type="project" value="UniProtKB-KW"/>
</dbReference>
<evidence type="ECO:0000256" key="3">
    <source>
        <dbReference type="ARBA" id="ARBA00022801"/>
    </source>
</evidence>
<evidence type="ECO:0000259" key="8">
    <source>
        <dbReference type="Pfam" id="PF08439"/>
    </source>
</evidence>
<dbReference type="OrthoDB" id="9766487at2"/>
<dbReference type="EMBL" id="FWPT01000003">
    <property type="protein sequence ID" value="SMA44150.1"/>
    <property type="molecule type" value="Genomic_DNA"/>
</dbReference>
<dbReference type="CDD" id="cd09607">
    <property type="entry name" value="M3B_PepF"/>
    <property type="match status" value="1"/>
</dbReference>
<dbReference type="PANTHER" id="PTHR34217">
    <property type="entry name" value="METAL-DEPENDENT CARBOXYPEPTIDASE"/>
    <property type="match status" value="1"/>
</dbReference>
<keyword evidence="4 6" id="KW-0862">Zinc</keyword>
<keyword evidence="5 6" id="KW-0482">Metalloprotease</keyword>
<keyword evidence="3 6" id="KW-0378">Hydrolase</keyword>
<comment type="similarity">
    <text evidence="6">Belongs to the peptidase M3 family.</text>
</comment>
<reference evidence="9 10" key="1">
    <citation type="submission" date="2017-03" db="EMBL/GenBank/DDBJ databases">
        <authorList>
            <person name="Afonso C.L."/>
            <person name="Miller P.J."/>
            <person name="Scott M.A."/>
            <person name="Spackman E."/>
            <person name="Goraichik I."/>
            <person name="Dimitrov K.M."/>
            <person name="Suarez D.L."/>
            <person name="Swayne D.E."/>
        </authorList>
    </citation>
    <scope>NUCLEOTIDE SEQUENCE [LARGE SCALE GENOMIC DNA]</scope>
    <source>
        <strain evidence="9">SB41UT1</strain>
    </source>
</reference>
<protein>
    <submittedName>
        <fullName evidence="9">Oligoendopeptidase F, plasmid</fullName>
        <ecNumber evidence="9">3.4.24.-</ecNumber>
    </submittedName>
</protein>
<evidence type="ECO:0000313" key="10">
    <source>
        <dbReference type="Proteomes" id="UP000196573"/>
    </source>
</evidence>
<keyword evidence="10" id="KW-1185">Reference proteome</keyword>
<evidence type="ECO:0000256" key="6">
    <source>
        <dbReference type="RuleBase" id="RU003435"/>
    </source>
</evidence>
<sequence>MSIANDKSIPSWDNSKIYSDFDDPAIEADISRIQTNTKTIAELAESLQQPLQESQFDQIEKILTVYDQTLILLATLYTYGSSGTSVDVKDAAASKLCVRMGSVDAELEQAFTVVDQLLIQADEKIFDALFTRSSIEAQKFGFAYMRKFRVHYLSADEEVVLAAVKPDGLEAWGRLYSELAGSLRCTVNGKEVGLAEASNLVRGADAATRLSAWEGIQAAWKGGEIPAAAILNAINGWRHQENKLRSKVQDLHYLDVSCRQSRIERETLNSLMTTVYEKRAIGQKALVTMAKGMGVERLGPQDILAPCPVAEGSEPAYYPFDQAIEIVAEAFSEFDPEMGEFAQMMYKNNWIDALPSESRSTGAYCTEFANVREPRVFMTWDGSIGNVITLAHELGHAWHNWVMRDMPEPNTHYPMTLAETASIFAETLVRDALFAKAKSDQDRYDIAWQDAEGAAAFLINIPSRFEFEQRMVEQRRDTYIPADELSTMMEQSWEKWYEDSLTGYDPMFWASKLHFSIAGLGFYNYPYLFGYLFSLGIYAQKDKLGENFRGAYRELLRDTGRMTAEELVEKHLGKDIRQPEFWLDSIAIVEGLVSRFETLVEDQ</sequence>
<dbReference type="InterPro" id="IPR042088">
    <property type="entry name" value="OligoPept_F_C"/>
</dbReference>
<dbReference type="Pfam" id="PF01432">
    <property type="entry name" value="Peptidase_M3"/>
    <property type="match status" value="1"/>
</dbReference>
<evidence type="ECO:0000259" key="7">
    <source>
        <dbReference type="Pfam" id="PF01432"/>
    </source>
</evidence>
<dbReference type="GO" id="GO:0004181">
    <property type="term" value="F:metallocarboxypeptidase activity"/>
    <property type="evidence" value="ECO:0007669"/>
    <property type="project" value="InterPro"/>
</dbReference>
<dbReference type="InterPro" id="IPR001333">
    <property type="entry name" value="Peptidase_M32_Taq"/>
</dbReference>
<dbReference type="PANTHER" id="PTHR34217:SF1">
    <property type="entry name" value="CARBOXYPEPTIDASE 1"/>
    <property type="match status" value="1"/>
</dbReference>
<dbReference type="SUPFAM" id="SSF55486">
    <property type="entry name" value="Metalloproteases ('zincins'), catalytic domain"/>
    <property type="match status" value="1"/>
</dbReference>
<accession>A0A1X7AIB3</accession>
<dbReference type="InterPro" id="IPR013647">
    <property type="entry name" value="OligopepF_N_dom"/>
</dbReference>
<dbReference type="InterPro" id="IPR001567">
    <property type="entry name" value="Pept_M3A_M3B_dom"/>
</dbReference>
<dbReference type="NCBIfam" id="TIGR02290">
    <property type="entry name" value="M3_fam_3"/>
    <property type="match status" value="1"/>
</dbReference>
<dbReference type="InterPro" id="IPR034006">
    <property type="entry name" value="M3B_PepF_2"/>
</dbReference>
<dbReference type="Proteomes" id="UP000196573">
    <property type="component" value="Unassembled WGS sequence"/>
</dbReference>
<keyword evidence="1 6" id="KW-0645">Protease</keyword>
<dbReference type="RefSeq" id="WP_087108871.1">
    <property type="nucleotide sequence ID" value="NZ_CBCSCN010000008.1"/>
</dbReference>
<proteinExistence type="inferred from homology"/>